<protein>
    <recommendedName>
        <fullName evidence="2">FtsX extracellular domain-containing protein</fullName>
    </recommendedName>
</protein>
<dbReference type="Pfam" id="PF18075">
    <property type="entry name" value="FtsX_ECD"/>
    <property type="match status" value="1"/>
</dbReference>
<evidence type="ECO:0000256" key="1">
    <source>
        <dbReference type="SAM" id="SignalP"/>
    </source>
</evidence>
<feature type="domain" description="FtsX extracellular" evidence="2">
    <location>
        <begin position="44"/>
        <end position="147"/>
    </location>
</feature>
<dbReference type="EMBL" id="BAAAMR010000023">
    <property type="protein sequence ID" value="GAA2136466.1"/>
    <property type="molecule type" value="Genomic_DNA"/>
</dbReference>
<feature type="chain" id="PRO_5046262845" description="FtsX extracellular domain-containing protein" evidence="1">
    <location>
        <begin position="21"/>
        <end position="152"/>
    </location>
</feature>
<organism evidence="3 4">
    <name type="scientific">Actinomadura napierensis</name>
    <dbReference type="NCBI Taxonomy" id="267854"/>
    <lineage>
        <taxon>Bacteria</taxon>
        <taxon>Bacillati</taxon>
        <taxon>Actinomycetota</taxon>
        <taxon>Actinomycetes</taxon>
        <taxon>Streptosporangiales</taxon>
        <taxon>Thermomonosporaceae</taxon>
        <taxon>Actinomadura</taxon>
    </lineage>
</organism>
<keyword evidence="1" id="KW-0732">Signal</keyword>
<feature type="signal peptide" evidence="1">
    <location>
        <begin position="1"/>
        <end position="20"/>
    </location>
</feature>
<accession>A0ABN2Z475</accession>
<dbReference type="InterPro" id="IPR040690">
    <property type="entry name" value="FtsX_ECD"/>
</dbReference>
<comment type="caution">
    <text evidence="3">The sequence shown here is derived from an EMBL/GenBank/DDBJ whole genome shotgun (WGS) entry which is preliminary data.</text>
</comment>
<name>A0ABN2Z475_9ACTN</name>
<keyword evidence="4" id="KW-1185">Reference proteome</keyword>
<reference evidence="3 4" key="1">
    <citation type="journal article" date="2019" name="Int. J. Syst. Evol. Microbiol.">
        <title>The Global Catalogue of Microorganisms (GCM) 10K type strain sequencing project: providing services to taxonomists for standard genome sequencing and annotation.</title>
        <authorList>
            <consortium name="The Broad Institute Genomics Platform"/>
            <consortium name="The Broad Institute Genome Sequencing Center for Infectious Disease"/>
            <person name="Wu L."/>
            <person name="Ma J."/>
        </authorList>
    </citation>
    <scope>NUCLEOTIDE SEQUENCE [LARGE SCALE GENOMIC DNA]</scope>
    <source>
        <strain evidence="3 4">JCM 13850</strain>
    </source>
</reference>
<evidence type="ECO:0000313" key="4">
    <source>
        <dbReference type="Proteomes" id="UP001501020"/>
    </source>
</evidence>
<dbReference type="Gene3D" id="3.30.70.3040">
    <property type="match status" value="1"/>
</dbReference>
<evidence type="ECO:0000259" key="2">
    <source>
        <dbReference type="Pfam" id="PF18075"/>
    </source>
</evidence>
<dbReference type="Proteomes" id="UP001501020">
    <property type="component" value="Unassembled WGS sequence"/>
</dbReference>
<evidence type="ECO:0000313" key="3">
    <source>
        <dbReference type="EMBL" id="GAA2136466.1"/>
    </source>
</evidence>
<gene>
    <name evidence="3" type="ORF">GCM10009727_31270</name>
</gene>
<sequence length="152" mass="15676">MLLTAAVAASAAIVAGGAVAGGALSSGHETGRKTGSLTVPAGDVQVEVNLCTRTSSNASCNGNEVTGAQRAALKTLLEKNRRVREVAYLTKQQHYQWFKARMEKAGAQTPPSGLPKGIPEAFVVTVPRADAKGVMQACLGYPGVDTVVVLGR</sequence>
<proteinExistence type="predicted"/>